<dbReference type="EMBL" id="JAUEPO010000002">
    <property type="protein sequence ID" value="KAK3334201.1"/>
    <property type="molecule type" value="Genomic_DNA"/>
</dbReference>
<dbReference type="SUPFAM" id="SSF53474">
    <property type="entry name" value="alpha/beta-Hydrolases"/>
    <property type="match status" value="1"/>
</dbReference>
<dbReference type="GO" id="GO:0052689">
    <property type="term" value="F:carboxylic ester hydrolase activity"/>
    <property type="evidence" value="ECO:0007669"/>
    <property type="project" value="TreeGrafter"/>
</dbReference>
<evidence type="ECO:0000259" key="2">
    <source>
        <dbReference type="Pfam" id="PF02230"/>
    </source>
</evidence>
<feature type="domain" description="Phospholipase/carboxylesterase/thioesterase" evidence="2">
    <location>
        <begin position="60"/>
        <end position="176"/>
    </location>
</feature>
<name>A0AAE0MIT5_9PEZI</name>
<evidence type="ECO:0000313" key="4">
    <source>
        <dbReference type="Proteomes" id="UP001286456"/>
    </source>
</evidence>
<dbReference type="AlphaFoldDB" id="A0AAE0MIT5"/>
<dbReference type="Gene3D" id="3.40.50.1820">
    <property type="entry name" value="alpha/beta hydrolase"/>
    <property type="match status" value="1"/>
</dbReference>
<dbReference type="PANTHER" id="PTHR10655:SF63">
    <property type="entry name" value="PHOSPHOLIPASE_CARBOXYLESTERASE_THIOESTERASE DOMAIN-CONTAINING PROTEIN"/>
    <property type="match status" value="1"/>
</dbReference>
<dbReference type="InterPro" id="IPR029058">
    <property type="entry name" value="AB_hydrolase_fold"/>
</dbReference>
<comment type="similarity">
    <text evidence="1">Belongs to the AB hydrolase superfamily. AB hydrolase 2 family.</text>
</comment>
<dbReference type="GO" id="GO:0005737">
    <property type="term" value="C:cytoplasm"/>
    <property type="evidence" value="ECO:0007669"/>
    <property type="project" value="TreeGrafter"/>
</dbReference>
<dbReference type="GO" id="GO:0008474">
    <property type="term" value="F:palmitoyl-(protein) hydrolase activity"/>
    <property type="evidence" value="ECO:0007669"/>
    <property type="project" value="TreeGrafter"/>
</dbReference>
<gene>
    <name evidence="3" type="ORF">B0T19DRAFT_148153</name>
</gene>
<dbReference type="Proteomes" id="UP001286456">
    <property type="component" value="Unassembled WGS sequence"/>
</dbReference>
<accession>A0AAE0MIT5</accession>
<organism evidence="3 4">
    <name type="scientific">Cercophora scortea</name>
    <dbReference type="NCBI Taxonomy" id="314031"/>
    <lineage>
        <taxon>Eukaryota</taxon>
        <taxon>Fungi</taxon>
        <taxon>Dikarya</taxon>
        <taxon>Ascomycota</taxon>
        <taxon>Pezizomycotina</taxon>
        <taxon>Sordariomycetes</taxon>
        <taxon>Sordariomycetidae</taxon>
        <taxon>Sordariales</taxon>
        <taxon>Lasiosphaeriaceae</taxon>
        <taxon>Cercophora</taxon>
    </lineage>
</organism>
<sequence>MPLSHIVDPATGNPHTHTIILLHGRDSEAEEFALEFFECEASTQDNNVDKTNDSVVSDRTIQALFPTVRWVFPQAQHLRSERFDVEMSQWFDMWAVEDPQTRSEMQLPGLKASVERLCRVITEEEQLLPRSRIILGGISQGFATSLAALFADGEGGFAGLCGFSSWFPLADQCTSAIGQESSQDKFATMQRMYSDSTDGKEEPSPRQLTRVPILLEHCRDDDVVAIDNGICMRETLLGLGFCDVEWREYDTGGHWINEPRGVDDLVRFLQRVMKTTTTGSSPESPMTTASR</sequence>
<comment type="caution">
    <text evidence="3">The sequence shown here is derived from an EMBL/GenBank/DDBJ whole genome shotgun (WGS) entry which is preliminary data.</text>
</comment>
<proteinExistence type="inferred from homology"/>
<reference evidence="3" key="1">
    <citation type="journal article" date="2023" name="Mol. Phylogenet. Evol.">
        <title>Genome-scale phylogeny and comparative genomics of the fungal order Sordariales.</title>
        <authorList>
            <person name="Hensen N."/>
            <person name="Bonometti L."/>
            <person name="Westerberg I."/>
            <person name="Brannstrom I.O."/>
            <person name="Guillou S."/>
            <person name="Cros-Aarteil S."/>
            <person name="Calhoun S."/>
            <person name="Haridas S."/>
            <person name="Kuo A."/>
            <person name="Mondo S."/>
            <person name="Pangilinan J."/>
            <person name="Riley R."/>
            <person name="LaButti K."/>
            <person name="Andreopoulos B."/>
            <person name="Lipzen A."/>
            <person name="Chen C."/>
            <person name="Yan M."/>
            <person name="Daum C."/>
            <person name="Ng V."/>
            <person name="Clum A."/>
            <person name="Steindorff A."/>
            <person name="Ohm R.A."/>
            <person name="Martin F."/>
            <person name="Silar P."/>
            <person name="Natvig D.O."/>
            <person name="Lalanne C."/>
            <person name="Gautier V."/>
            <person name="Ament-Velasquez S.L."/>
            <person name="Kruys A."/>
            <person name="Hutchinson M.I."/>
            <person name="Powell A.J."/>
            <person name="Barry K."/>
            <person name="Miller A.N."/>
            <person name="Grigoriev I.V."/>
            <person name="Debuchy R."/>
            <person name="Gladieux P."/>
            <person name="Hiltunen Thoren M."/>
            <person name="Johannesson H."/>
        </authorList>
    </citation>
    <scope>NUCLEOTIDE SEQUENCE</scope>
    <source>
        <strain evidence="3">SMH4131-1</strain>
    </source>
</reference>
<reference evidence="3" key="2">
    <citation type="submission" date="2023-06" db="EMBL/GenBank/DDBJ databases">
        <authorList>
            <consortium name="Lawrence Berkeley National Laboratory"/>
            <person name="Haridas S."/>
            <person name="Hensen N."/>
            <person name="Bonometti L."/>
            <person name="Westerberg I."/>
            <person name="Brannstrom I.O."/>
            <person name="Guillou S."/>
            <person name="Cros-Aarteil S."/>
            <person name="Calhoun S."/>
            <person name="Kuo A."/>
            <person name="Mondo S."/>
            <person name="Pangilinan J."/>
            <person name="Riley R."/>
            <person name="Labutti K."/>
            <person name="Andreopoulos B."/>
            <person name="Lipzen A."/>
            <person name="Chen C."/>
            <person name="Yanf M."/>
            <person name="Daum C."/>
            <person name="Ng V."/>
            <person name="Clum A."/>
            <person name="Steindorff A."/>
            <person name="Ohm R."/>
            <person name="Martin F."/>
            <person name="Silar P."/>
            <person name="Natvig D."/>
            <person name="Lalanne C."/>
            <person name="Gautier V."/>
            <person name="Ament-Velasquez S.L."/>
            <person name="Kruys A."/>
            <person name="Hutchinson M.I."/>
            <person name="Powell A.J."/>
            <person name="Barry K."/>
            <person name="Miller A.N."/>
            <person name="Grigoriev I.V."/>
            <person name="Debuchy R."/>
            <person name="Gladieux P."/>
            <person name="Thoren M.H."/>
            <person name="Johannesson H."/>
        </authorList>
    </citation>
    <scope>NUCLEOTIDE SEQUENCE</scope>
    <source>
        <strain evidence="3">SMH4131-1</strain>
    </source>
</reference>
<evidence type="ECO:0000313" key="3">
    <source>
        <dbReference type="EMBL" id="KAK3334201.1"/>
    </source>
</evidence>
<dbReference type="InterPro" id="IPR003140">
    <property type="entry name" value="PLipase/COase/thioEstase"/>
</dbReference>
<dbReference type="PANTHER" id="PTHR10655">
    <property type="entry name" value="LYSOPHOSPHOLIPASE-RELATED"/>
    <property type="match status" value="1"/>
</dbReference>
<evidence type="ECO:0000256" key="1">
    <source>
        <dbReference type="ARBA" id="ARBA00006499"/>
    </source>
</evidence>
<keyword evidence="4" id="KW-1185">Reference proteome</keyword>
<keyword evidence="3" id="KW-0378">Hydrolase</keyword>
<dbReference type="Pfam" id="PF02230">
    <property type="entry name" value="Abhydrolase_2"/>
    <property type="match status" value="1"/>
</dbReference>
<dbReference type="InterPro" id="IPR050565">
    <property type="entry name" value="LYPA1-2/EST-like"/>
</dbReference>
<protein>
    <submittedName>
        <fullName evidence="3">Alpha/Beta hydrolase protein</fullName>
    </submittedName>
</protein>